<name>N9Z576_9FIRM</name>
<evidence type="ECO:0000313" key="1">
    <source>
        <dbReference type="EMBL" id="ENZ34850.1"/>
    </source>
</evidence>
<dbReference type="HOGENOM" id="CLU_1861695_0_0_9"/>
<proteinExistence type="predicted"/>
<protein>
    <submittedName>
        <fullName evidence="1">Uncharacterized protein</fullName>
    </submittedName>
</protein>
<comment type="caution">
    <text evidence="1">The sequence shown here is derived from an EMBL/GenBank/DDBJ whole genome shotgun (WGS) entry which is preliminary data.</text>
</comment>
<organism evidence="1 2">
    <name type="scientific">Enterocloster bolteae 90B8</name>
    <dbReference type="NCBI Taxonomy" id="997897"/>
    <lineage>
        <taxon>Bacteria</taxon>
        <taxon>Bacillati</taxon>
        <taxon>Bacillota</taxon>
        <taxon>Clostridia</taxon>
        <taxon>Lachnospirales</taxon>
        <taxon>Lachnospiraceae</taxon>
        <taxon>Enterocloster</taxon>
    </lineage>
</organism>
<dbReference type="AlphaFoldDB" id="N9Z576"/>
<dbReference type="Proteomes" id="UP000013041">
    <property type="component" value="Unassembled WGS sequence"/>
</dbReference>
<accession>N9Z576</accession>
<sequence length="137" mass="15355">MGHIGLGWYMIKETGKFTASTGIPLMKRTCEIAMKTSLSSNIGKLVKNIAIKNSDSLKNIKNVKFKMPTRRKKVDVNGGNWFTLCETDGWVLQKNSLSSMARIIDKDGYQVGLGSFKTMTKELNSYIKLQKKSSVEQ</sequence>
<reference evidence="1 2" key="1">
    <citation type="submission" date="2013-01" db="EMBL/GenBank/DDBJ databases">
        <title>The Genome Sequence of Clostridium bolteae 90B8.</title>
        <authorList>
            <consortium name="The Broad Institute Genome Sequencing Platform"/>
            <person name="Earl A."/>
            <person name="Ward D."/>
            <person name="Feldgarden M."/>
            <person name="Gevers D."/>
            <person name="Courvalin P."/>
            <person name="Lambert T."/>
            <person name="Walker B."/>
            <person name="Young S.K."/>
            <person name="Zeng Q."/>
            <person name="Gargeya S."/>
            <person name="Fitzgerald M."/>
            <person name="Haas B."/>
            <person name="Abouelleil A."/>
            <person name="Alvarado L."/>
            <person name="Arachchi H.M."/>
            <person name="Berlin A.M."/>
            <person name="Chapman S.B."/>
            <person name="Dewar J."/>
            <person name="Goldberg J."/>
            <person name="Griggs A."/>
            <person name="Gujja S."/>
            <person name="Hansen M."/>
            <person name="Howarth C."/>
            <person name="Imamovic A."/>
            <person name="Larimer J."/>
            <person name="McCowan C."/>
            <person name="Murphy C."/>
            <person name="Neiman D."/>
            <person name="Pearson M."/>
            <person name="Priest M."/>
            <person name="Roberts A."/>
            <person name="Saif S."/>
            <person name="Shea T."/>
            <person name="Sisk P."/>
            <person name="Sykes S."/>
            <person name="Wortman J."/>
            <person name="Nusbaum C."/>
            <person name="Birren B."/>
        </authorList>
    </citation>
    <scope>NUCLEOTIDE SEQUENCE [LARGE SCALE GENOMIC DNA]</scope>
    <source>
        <strain evidence="1 2">90B8</strain>
    </source>
</reference>
<dbReference type="EMBL" id="AGYG01000028">
    <property type="protein sequence ID" value="ENZ34850.1"/>
    <property type="molecule type" value="Genomic_DNA"/>
</dbReference>
<evidence type="ECO:0000313" key="2">
    <source>
        <dbReference type="Proteomes" id="UP000013041"/>
    </source>
</evidence>
<gene>
    <name evidence="1" type="ORF">HMPREF1097_04240</name>
</gene>
<dbReference type="RefSeq" id="WP_002573387.1">
    <property type="nucleotide sequence ID" value="NZ_KB851156.1"/>
</dbReference>